<evidence type="ECO:0000313" key="4">
    <source>
        <dbReference type="Proteomes" id="UP000191522"/>
    </source>
</evidence>
<reference evidence="4" key="1">
    <citation type="journal article" date="2017" name="Nat. Microbiol.">
        <title>Global analysis of biosynthetic gene clusters reveals vast potential of secondary metabolite production in Penicillium species.</title>
        <authorList>
            <person name="Nielsen J.C."/>
            <person name="Grijseels S."/>
            <person name="Prigent S."/>
            <person name="Ji B."/>
            <person name="Dainat J."/>
            <person name="Nielsen K.F."/>
            <person name="Frisvad J.C."/>
            <person name="Workman M."/>
            <person name="Nielsen J."/>
        </authorList>
    </citation>
    <scope>NUCLEOTIDE SEQUENCE [LARGE SCALE GENOMIC DNA]</scope>
    <source>
        <strain evidence="4">IBT 11843</strain>
    </source>
</reference>
<dbReference type="EMBL" id="MDYL01000003">
    <property type="protein sequence ID" value="OQD77309.1"/>
    <property type="molecule type" value="Genomic_DNA"/>
</dbReference>
<dbReference type="OMA" id="ANDGIGC"/>
<feature type="transmembrane region" description="Helical" evidence="2">
    <location>
        <begin position="285"/>
        <end position="304"/>
    </location>
</feature>
<keyword evidence="2" id="KW-1133">Transmembrane helix</keyword>
<sequence length="305" mass="31930">MPLPTASVDGGWFTFQNLGPATATFTPAPSCSASDRLKIGIISSGFPFLEYNAQCSTTGYTDCLPPSTTTTAPATTPTGYDGVLGTGSYYSPGLHCPSGWATVGLAARDENESLSFSGNMVPATTTAHRNYYHRGNDASLLANVLESSETMALCCPSSMTADGMGGCFSAVPDYKPTVGCYMYTTAKVSYEMSSVAETYAGSTSKFLLEIPHYVESVTRTYSRTFRSREQSMYTGISYIPMVTLVHHQSDLQPTPTGNATVATSTTTSTSNAAGRLGPRASTWDGLGAVLGVSVAAVALGAAIIF</sequence>
<name>A0A1V6PJX1_PENDC</name>
<keyword evidence="4" id="KW-1185">Reference proteome</keyword>
<evidence type="ECO:0000256" key="1">
    <source>
        <dbReference type="SAM" id="MobiDB-lite"/>
    </source>
</evidence>
<dbReference type="AlphaFoldDB" id="A0A1V6PJX1"/>
<gene>
    <name evidence="3" type="ORF">PENDEC_c003G04341</name>
</gene>
<keyword evidence="2" id="KW-0472">Membrane</keyword>
<comment type="caution">
    <text evidence="3">The sequence shown here is derived from an EMBL/GenBank/DDBJ whole genome shotgun (WGS) entry which is preliminary data.</text>
</comment>
<dbReference type="Proteomes" id="UP000191522">
    <property type="component" value="Unassembled WGS sequence"/>
</dbReference>
<evidence type="ECO:0000313" key="3">
    <source>
        <dbReference type="EMBL" id="OQD77309.1"/>
    </source>
</evidence>
<evidence type="ECO:0000256" key="2">
    <source>
        <dbReference type="SAM" id="Phobius"/>
    </source>
</evidence>
<protein>
    <submittedName>
        <fullName evidence="3">Uncharacterized protein</fullName>
    </submittedName>
</protein>
<dbReference type="OrthoDB" id="5429716at2759"/>
<accession>A0A1V6PJX1</accession>
<proteinExistence type="predicted"/>
<keyword evidence="2" id="KW-0812">Transmembrane</keyword>
<feature type="region of interest" description="Disordered" evidence="1">
    <location>
        <begin position="252"/>
        <end position="273"/>
    </location>
</feature>
<feature type="compositionally biased region" description="Low complexity" evidence="1">
    <location>
        <begin position="254"/>
        <end position="273"/>
    </location>
</feature>
<organism evidence="3 4">
    <name type="scientific">Penicillium decumbens</name>
    <dbReference type="NCBI Taxonomy" id="69771"/>
    <lineage>
        <taxon>Eukaryota</taxon>
        <taxon>Fungi</taxon>
        <taxon>Dikarya</taxon>
        <taxon>Ascomycota</taxon>
        <taxon>Pezizomycotina</taxon>
        <taxon>Eurotiomycetes</taxon>
        <taxon>Eurotiomycetidae</taxon>
        <taxon>Eurotiales</taxon>
        <taxon>Aspergillaceae</taxon>
        <taxon>Penicillium</taxon>
    </lineage>
</organism>